<dbReference type="STRING" id="885272.JonanDRAFT_1433"/>
<protein>
    <recommendedName>
        <fullName evidence="3">Prepilin-type N-terminal cleavage/methylation domain-containing protein</fullName>
    </recommendedName>
</protein>
<sequence length="98" mass="10359">MRRRGTTLTEVLVALALAAGAGFPVWWACERIHAVTVDAAARSARLDALFSAVVTGRSGTWAGQSASVRLTSETVEAVLDVPGEPEKLAAVRRAGRDR</sequence>
<proteinExistence type="predicted"/>
<keyword evidence="2" id="KW-1185">Reference proteome</keyword>
<dbReference type="AlphaFoldDB" id="H0UIQ2"/>
<dbReference type="HOGENOM" id="CLU_2329993_0_0_0"/>
<evidence type="ECO:0000313" key="1">
    <source>
        <dbReference type="EMBL" id="EHM13797.1"/>
    </source>
</evidence>
<dbReference type="Proteomes" id="UP000003806">
    <property type="component" value="Chromosome"/>
</dbReference>
<reference evidence="1 2" key="1">
    <citation type="submission" date="2011-11" db="EMBL/GenBank/DDBJ databases">
        <title>The Noncontiguous Finished genome of Jonquetella anthropi DSM 22815.</title>
        <authorList>
            <consortium name="US DOE Joint Genome Institute (JGI-PGF)"/>
            <person name="Lucas S."/>
            <person name="Copeland A."/>
            <person name="Lapidus A."/>
            <person name="Glavina del Rio T."/>
            <person name="Dalin E."/>
            <person name="Tice H."/>
            <person name="Bruce D."/>
            <person name="Goodwin L."/>
            <person name="Pitluck S."/>
            <person name="Peters L."/>
            <person name="Mikhailova N."/>
            <person name="Held B."/>
            <person name="Kyrpides N."/>
            <person name="Mavromatis K."/>
            <person name="Ivanova N."/>
            <person name="Markowitz V."/>
            <person name="Cheng J.-F."/>
            <person name="Hugenholtz P."/>
            <person name="Woyke T."/>
            <person name="Wu D."/>
            <person name="Gronow S."/>
            <person name="Wellnitz S."/>
            <person name="Brambilla E."/>
            <person name="Klenk H.-P."/>
            <person name="Eisen J.A."/>
        </authorList>
    </citation>
    <scope>NUCLEOTIDE SEQUENCE [LARGE SCALE GENOMIC DNA]</scope>
    <source>
        <strain evidence="1 2">DSM 22815</strain>
    </source>
</reference>
<evidence type="ECO:0008006" key="3">
    <source>
        <dbReference type="Google" id="ProtNLM"/>
    </source>
</evidence>
<accession>H0UIQ2</accession>
<organism evidence="1 2">
    <name type="scientific">Jonquetella anthropi DSM 22815</name>
    <dbReference type="NCBI Taxonomy" id="885272"/>
    <lineage>
        <taxon>Bacteria</taxon>
        <taxon>Thermotogati</taxon>
        <taxon>Synergistota</taxon>
        <taxon>Synergistia</taxon>
        <taxon>Synergistales</taxon>
        <taxon>Dethiosulfovibrionaceae</taxon>
        <taxon>Jonquetella</taxon>
    </lineage>
</organism>
<evidence type="ECO:0000313" key="2">
    <source>
        <dbReference type="Proteomes" id="UP000003806"/>
    </source>
</evidence>
<name>H0UIQ2_9BACT</name>
<dbReference type="EMBL" id="CM001376">
    <property type="protein sequence ID" value="EHM13797.1"/>
    <property type="molecule type" value="Genomic_DNA"/>
</dbReference>
<gene>
    <name evidence="1" type="ORF">JonanDRAFT_1433</name>
</gene>
<dbReference type="RefSeq" id="WP_008519526.1">
    <property type="nucleotide sequence ID" value="NZ_CM001376.1"/>
</dbReference>